<dbReference type="GO" id="GO:0005737">
    <property type="term" value="C:cytoplasm"/>
    <property type="evidence" value="ECO:0007669"/>
    <property type="project" value="TreeGrafter"/>
</dbReference>
<organism evidence="5 6">
    <name type="scientific">Triparma laevis f. inornata</name>
    <dbReference type="NCBI Taxonomy" id="1714386"/>
    <lineage>
        <taxon>Eukaryota</taxon>
        <taxon>Sar</taxon>
        <taxon>Stramenopiles</taxon>
        <taxon>Ochrophyta</taxon>
        <taxon>Bolidophyceae</taxon>
        <taxon>Parmales</taxon>
        <taxon>Triparmaceae</taxon>
        <taxon>Triparma</taxon>
    </lineage>
</organism>
<evidence type="ECO:0000313" key="5">
    <source>
        <dbReference type="EMBL" id="GMH58280.1"/>
    </source>
</evidence>
<evidence type="ECO:0000256" key="2">
    <source>
        <dbReference type="ARBA" id="ARBA00022840"/>
    </source>
</evidence>
<name>A0A9W7DY19_9STRA</name>
<evidence type="ECO:0000256" key="1">
    <source>
        <dbReference type="ARBA" id="ARBA00022741"/>
    </source>
</evidence>
<dbReference type="Proteomes" id="UP001162640">
    <property type="component" value="Unassembled WGS sequence"/>
</dbReference>
<proteinExistence type="predicted"/>
<dbReference type="AlphaFoldDB" id="A0A9W7DY19"/>
<dbReference type="SUPFAM" id="SSF56112">
    <property type="entry name" value="Protein kinase-like (PK-like)"/>
    <property type="match status" value="1"/>
</dbReference>
<evidence type="ECO:0000313" key="6">
    <source>
        <dbReference type="Proteomes" id="UP001162640"/>
    </source>
</evidence>
<dbReference type="Gene3D" id="1.10.510.10">
    <property type="entry name" value="Transferase(Phosphotransferase) domain 1"/>
    <property type="match status" value="1"/>
</dbReference>
<gene>
    <name evidence="5" type="ORF">TL16_g02576</name>
</gene>
<evidence type="ECO:0000256" key="3">
    <source>
        <dbReference type="SAM" id="MobiDB-lite"/>
    </source>
</evidence>
<feature type="compositionally biased region" description="Basic and acidic residues" evidence="3">
    <location>
        <begin position="386"/>
        <end position="401"/>
    </location>
</feature>
<dbReference type="GO" id="GO:0005524">
    <property type="term" value="F:ATP binding"/>
    <property type="evidence" value="ECO:0007669"/>
    <property type="project" value="UniProtKB-KW"/>
</dbReference>
<evidence type="ECO:0000259" key="4">
    <source>
        <dbReference type="PROSITE" id="PS50011"/>
    </source>
</evidence>
<comment type="caution">
    <text evidence="5">The sequence shown here is derived from an EMBL/GenBank/DDBJ whole genome shotgun (WGS) entry which is preliminary data.</text>
</comment>
<dbReference type="GO" id="GO:0004674">
    <property type="term" value="F:protein serine/threonine kinase activity"/>
    <property type="evidence" value="ECO:0007669"/>
    <property type="project" value="TreeGrafter"/>
</dbReference>
<keyword evidence="2" id="KW-0067">ATP-binding</keyword>
<dbReference type="EMBL" id="BLQM01000063">
    <property type="protein sequence ID" value="GMH58280.1"/>
    <property type="molecule type" value="Genomic_DNA"/>
</dbReference>
<dbReference type="GO" id="GO:0035556">
    <property type="term" value="P:intracellular signal transduction"/>
    <property type="evidence" value="ECO:0007669"/>
    <property type="project" value="TreeGrafter"/>
</dbReference>
<protein>
    <recommendedName>
        <fullName evidence="4">Protein kinase domain-containing protein</fullName>
    </recommendedName>
</protein>
<feature type="compositionally biased region" description="Acidic residues" evidence="3">
    <location>
        <begin position="416"/>
        <end position="425"/>
    </location>
</feature>
<dbReference type="InterPro" id="IPR011009">
    <property type="entry name" value="Kinase-like_dom_sf"/>
</dbReference>
<reference evidence="6" key="1">
    <citation type="journal article" date="2023" name="Commun. Biol.">
        <title>Genome analysis of Parmales, the sister group of diatoms, reveals the evolutionary specialization of diatoms from phago-mixotrophs to photoautotrophs.</title>
        <authorList>
            <person name="Ban H."/>
            <person name="Sato S."/>
            <person name="Yoshikawa S."/>
            <person name="Yamada K."/>
            <person name="Nakamura Y."/>
            <person name="Ichinomiya M."/>
            <person name="Sato N."/>
            <person name="Blanc-Mathieu R."/>
            <person name="Endo H."/>
            <person name="Kuwata A."/>
            <person name="Ogata H."/>
        </authorList>
    </citation>
    <scope>NUCLEOTIDE SEQUENCE [LARGE SCALE GENOMIC DNA]</scope>
</reference>
<dbReference type="PANTHER" id="PTHR24346:SF75">
    <property type="entry name" value="AURORA KINASE"/>
    <property type="match status" value="1"/>
</dbReference>
<dbReference type="Pfam" id="PF00069">
    <property type="entry name" value="Pkinase"/>
    <property type="match status" value="1"/>
</dbReference>
<keyword evidence="1" id="KW-0547">Nucleotide-binding</keyword>
<accession>A0A9W7DY19</accession>
<sequence length="425" mass="48635">MQYAQGAKNGPDTCLLDIAELLNLPNHGLVTSIAAFLESRKHDGRDADPKRGSDHLYSLVPNCGEDLKTWAHRFDNDIVPENECRVIFWQLLDILTYLKGRNLCHRDICHQNLVWDPVRSHLTLIDLAQLAWPGEDPDPATRIAEGKFMIPKPEVIVGKIAFRAPELCDTSVAQYDGFAIDLWQSVEVLWIMRTGNFLYGLRDYITEYVWSTENEANLCFLASYYLGPMQTEMRVVELAFSDGETDRRMQKYYPWDYASVSRPLDPTGWFQFLCCCPPDVYASEGHYKRWAMFCYKVNYTYGGRTHYNHNVHYLKLNFLELIADSTRKDQSARLTLEQIRQHPWMAGVVSSTVGEGEWNEEFEASNPNSGNTKLLPVQAAQPQPMDVDHAEATPRGERTAEIDDLYPSTPPPSLDEGWELPPMDE</sequence>
<dbReference type="PROSITE" id="PS50011">
    <property type="entry name" value="PROTEIN_KINASE_DOM"/>
    <property type="match status" value="1"/>
</dbReference>
<dbReference type="SMART" id="SM00220">
    <property type="entry name" value="S_TKc"/>
    <property type="match status" value="1"/>
</dbReference>
<dbReference type="PANTHER" id="PTHR24346">
    <property type="entry name" value="MAP/MICROTUBULE AFFINITY-REGULATING KINASE"/>
    <property type="match status" value="1"/>
</dbReference>
<feature type="region of interest" description="Disordered" evidence="3">
    <location>
        <begin position="361"/>
        <end position="425"/>
    </location>
</feature>
<feature type="domain" description="Protein kinase" evidence="4">
    <location>
        <begin position="1"/>
        <end position="345"/>
    </location>
</feature>
<dbReference type="InterPro" id="IPR000719">
    <property type="entry name" value="Prot_kinase_dom"/>
</dbReference>